<accession>A0A166KHD9</accession>
<feature type="transmembrane region" description="Helical" evidence="4">
    <location>
        <begin position="7"/>
        <end position="28"/>
    </location>
</feature>
<dbReference type="SUPFAM" id="SSF48452">
    <property type="entry name" value="TPR-like"/>
    <property type="match status" value="1"/>
</dbReference>
<dbReference type="PROSITE" id="PS50005">
    <property type="entry name" value="TPR"/>
    <property type="match status" value="1"/>
</dbReference>
<dbReference type="SMART" id="SM00028">
    <property type="entry name" value="TPR"/>
    <property type="match status" value="3"/>
</dbReference>
<dbReference type="RefSeq" id="WP_063871630.1">
    <property type="nucleotide sequence ID" value="NZ_CAWMRI010000043.1"/>
</dbReference>
<proteinExistence type="predicted"/>
<evidence type="ECO:0000256" key="3">
    <source>
        <dbReference type="PROSITE-ProRule" id="PRU00339"/>
    </source>
</evidence>
<dbReference type="InterPro" id="IPR019734">
    <property type="entry name" value="TPR_rpt"/>
</dbReference>
<sequence length="158" mass="17875">MLENLKTTDIFAIIPVAIALTILVYFSWKTLVTLNSFQKGVKLYEQKDYPGAEAAFRKVISNNSTNDVVRLLLGDILKEKGNVKEATELYQEVIRSSPKNPDAYLRLANVFMEENQPEKAKENLEQAKALLQKQRQPERAAQISHLLDKITAKTGNKV</sequence>
<reference evidence="5 6" key="1">
    <citation type="submission" date="2016-04" db="EMBL/GenBank/DDBJ databases">
        <title>Draft Genome Assembly of the Bloom-forming Cyanobacterium Nodularia spumigena Strain CENA596 in Shrimp Production Ponds.</title>
        <authorList>
            <person name="Popin R.V."/>
            <person name="Rigonato J."/>
            <person name="Abreu V.A."/>
            <person name="Andreote A.P."/>
            <person name="Silveira S.B."/>
            <person name="Odebrecht C."/>
            <person name="Fiore M.F."/>
        </authorList>
    </citation>
    <scope>NUCLEOTIDE SEQUENCE [LARGE SCALE GENOMIC DNA]</scope>
    <source>
        <strain evidence="5 6">CENA596</strain>
    </source>
</reference>
<keyword evidence="2 3" id="KW-0802">TPR repeat</keyword>
<dbReference type="Proteomes" id="UP000076555">
    <property type="component" value="Unassembled WGS sequence"/>
</dbReference>
<gene>
    <name evidence="5" type="ORF">A2T98_03850</name>
</gene>
<dbReference type="Gene3D" id="1.25.40.10">
    <property type="entry name" value="Tetratricopeptide repeat domain"/>
    <property type="match status" value="1"/>
</dbReference>
<dbReference type="InterPro" id="IPR011990">
    <property type="entry name" value="TPR-like_helical_dom_sf"/>
</dbReference>
<evidence type="ECO:0000256" key="4">
    <source>
        <dbReference type="SAM" id="Phobius"/>
    </source>
</evidence>
<protein>
    <submittedName>
        <fullName evidence="5">Uncharacterized protein</fullName>
    </submittedName>
</protein>
<comment type="caution">
    <text evidence="5">The sequence shown here is derived from an EMBL/GenBank/DDBJ whole genome shotgun (WGS) entry which is preliminary data.</text>
</comment>
<dbReference type="OrthoDB" id="466444at2"/>
<dbReference type="Pfam" id="PF14559">
    <property type="entry name" value="TPR_19"/>
    <property type="match status" value="1"/>
</dbReference>
<keyword evidence="4" id="KW-0472">Membrane</keyword>
<evidence type="ECO:0000313" key="6">
    <source>
        <dbReference type="Proteomes" id="UP000076555"/>
    </source>
</evidence>
<dbReference type="AlphaFoldDB" id="A0A166KHD9"/>
<evidence type="ECO:0000256" key="1">
    <source>
        <dbReference type="ARBA" id="ARBA00022737"/>
    </source>
</evidence>
<dbReference type="PANTHER" id="PTHR45586:SF1">
    <property type="entry name" value="LIPOPOLYSACCHARIDE ASSEMBLY PROTEIN B"/>
    <property type="match status" value="1"/>
</dbReference>
<evidence type="ECO:0000256" key="2">
    <source>
        <dbReference type="ARBA" id="ARBA00022803"/>
    </source>
</evidence>
<feature type="repeat" description="TPR" evidence="3">
    <location>
        <begin position="67"/>
        <end position="100"/>
    </location>
</feature>
<evidence type="ECO:0000313" key="5">
    <source>
        <dbReference type="EMBL" id="KZL51128.1"/>
    </source>
</evidence>
<dbReference type="PANTHER" id="PTHR45586">
    <property type="entry name" value="TPR REPEAT-CONTAINING PROTEIN PA4667"/>
    <property type="match status" value="1"/>
</dbReference>
<keyword evidence="1" id="KW-0677">Repeat</keyword>
<dbReference type="InterPro" id="IPR051012">
    <property type="entry name" value="CellSynth/LPSAsmb/PSIAsmb"/>
</dbReference>
<keyword evidence="4" id="KW-1133">Transmembrane helix</keyword>
<organism evidence="5 6">
    <name type="scientific">Nodularia spumigena CENA596</name>
    <dbReference type="NCBI Taxonomy" id="1819295"/>
    <lineage>
        <taxon>Bacteria</taxon>
        <taxon>Bacillati</taxon>
        <taxon>Cyanobacteriota</taxon>
        <taxon>Cyanophyceae</taxon>
        <taxon>Nostocales</taxon>
        <taxon>Nodulariaceae</taxon>
        <taxon>Nodularia</taxon>
    </lineage>
</organism>
<dbReference type="EMBL" id="LWAJ01000043">
    <property type="protein sequence ID" value="KZL51128.1"/>
    <property type="molecule type" value="Genomic_DNA"/>
</dbReference>
<keyword evidence="4" id="KW-0812">Transmembrane</keyword>
<name>A0A166KHD9_NODSP</name>